<dbReference type="Gene3D" id="1.20.1280.50">
    <property type="match status" value="1"/>
</dbReference>
<keyword evidence="2" id="KW-1185">Reference proteome</keyword>
<dbReference type="Gene3D" id="3.80.10.10">
    <property type="entry name" value="Ribonuclease Inhibitor"/>
    <property type="match status" value="1"/>
</dbReference>
<reference evidence="1 2" key="1">
    <citation type="submission" date="2018-06" db="EMBL/GenBank/DDBJ databases">
        <title>A transcriptomic atlas of mushroom development highlights an independent origin of complex multicellularity.</title>
        <authorList>
            <consortium name="DOE Joint Genome Institute"/>
            <person name="Krizsan K."/>
            <person name="Almasi E."/>
            <person name="Merenyi Z."/>
            <person name="Sahu N."/>
            <person name="Viragh M."/>
            <person name="Koszo T."/>
            <person name="Mondo S."/>
            <person name="Kiss B."/>
            <person name="Balint B."/>
            <person name="Kues U."/>
            <person name="Barry K."/>
            <person name="Hegedus J.C."/>
            <person name="Henrissat B."/>
            <person name="Johnson J."/>
            <person name="Lipzen A."/>
            <person name="Ohm R."/>
            <person name="Nagy I."/>
            <person name="Pangilinan J."/>
            <person name="Yan J."/>
            <person name="Xiong Y."/>
            <person name="Grigoriev I.V."/>
            <person name="Hibbett D.S."/>
            <person name="Nagy L.G."/>
        </authorList>
    </citation>
    <scope>NUCLEOTIDE SEQUENCE [LARGE SCALE GENOMIC DNA]</scope>
    <source>
        <strain evidence="1 2">SZMC22713</strain>
    </source>
</reference>
<accession>A0A4Y7Q5K6</accession>
<dbReference type="PANTHER" id="PTHR38926">
    <property type="entry name" value="F-BOX DOMAIN CONTAINING PROTEIN, EXPRESSED"/>
    <property type="match status" value="1"/>
</dbReference>
<feature type="non-terminal residue" evidence="1">
    <location>
        <position position="1"/>
    </location>
</feature>
<proteinExistence type="predicted"/>
<sequence length="444" mass="50136">HAFVKWPAELLSQMFAFASQDDINAPVVLSHVCSSWRHIAIRSPDLWTHVVFDRRIDMWKERIRRSRNRPLYMQMSSSPNSSRHTFPDFDDAHLCMHTIAPHIHRLRSLAVSYTHRTPYLFNATLSELCAPPTNDNVHARILESLSLIHPANDDNKVFFLFGGVAPRLKDVSLDGVRLAWLPSVFGNLVNLKYTHHGFLTGSDAVHEVLCMLKTSSMLETLTISFSRSSRDVYIAGNHLVSLTRLRRLALQLITNFIPPELVMVALSLEAPNLTDLHLDVRDGVQSDFVQTSAIPNILDHFHHHRRLSHVRAMGGWFHGRSILSLVSTLPCLRHITAMGPHVSDAFLVRLGGAGEEALQRKGQRSRRSVPCPNLSTLDLSLCHSVTIHGVRGLICGRMSSEATLDLVRVRQCAKLYPQAFINYGTSAVDVRRQPDGFDLWPWRC</sequence>
<dbReference type="SUPFAM" id="SSF52047">
    <property type="entry name" value="RNI-like"/>
    <property type="match status" value="1"/>
</dbReference>
<evidence type="ECO:0000313" key="2">
    <source>
        <dbReference type="Proteomes" id="UP000294933"/>
    </source>
</evidence>
<dbReference type="EMBL" id="ML170176">
    <property type="protein sequence ID" value="TDL22100.1"/>
    <property type="molecule type" value="Genomic_DNA"/>
</dbReference>
<dbReference type="STRING" id="50990.A0A4Y7Q5K6"/>
<protein>
    <submittedName>
        <fullName evidence="1">Uncharacterized protein</fullName>
    </submittedName>
</protein>
<dbReference type="AlphaFoldDB" id="A0A4Y7Q5K6"/>
<evidence type="ECO:0000313" key="1">
    <source>
        <dbReference type="EMBL" id="TDL22100.1"/>
    </source>
</evidence>
<dbReference type="VEuPathDB" id="FungiDB:BD410DRAFT_723378"/>
<gene>
    <name evidence="1" type="ORF">BD410DRAFT_723378</name>
</gene>
<dbReference type="PANTHER" id="PTHR38926:SF72">
    <property type="entry name" value="IM:7136021-RELATED"/>
    <property type="match status" value="1"/>
</dbReference>
<dbReference type="OrthoDB" id="3181259at2759"/>
<dbReference type="Proteomes" id="UP000294933">
    <property type="component" value="Unassembled WGS sequence"/>
</dbReference>
<dbReference type="InterPro" id="IPR032675">
    <property type="entry name" value="LRR_dom_sf"/>
</dbReference>
<name>A0A4Y7Q5K6_9AGAM</name>
<organism evidence="1 2">
    <name type="scientific">Rickenella mellea</name>
    <dbReference type="NCBI Taxonomy" id="50990"/>
    <lineage>
        <taxon>Eukaryota</taxon>
        <taxon>Fungi</taxon>
        <taxon>Dikarya</taxon>
        <taxon>Basidiomycota</taxon>
        <taxon>Agaricomycotina</taxon>
        <taxon>Agaricomycetes</taxon>
        <taxon>Hymenochaetales</taxon>
        <taxon>Rickenellaceae</taxon>
        <taxon>Rickenella</taxon>
    </lineage>
</organism>